<protein>
    <submittedName>
        <fullName evidence="1">Uncharacterized protein</fullName>
    </submittedName>
</protein>
<keyword evidence="2" id="KW-1185">Reference proteome</keyword>
<proteinExistence type="predicted"/>
<sequence>MCAKSHIIPTLREMGCSLDHAIRRTRGGLTIWKLEHCPRARGQ</sequence>
<evidence type="ECO:0000313" key="1">
    <source>
        <dbReference type="EMBL" id="CAI9597265.1"/>
    </source>
</evidence>
<organism evidence="1 2">
    <name type="scientific">Staurois parvus</name>
    <dbReference type="NCBI Taxonomy" id="386267"/>
    <lineage>
        <taxon>Eukaryota</taxon>
        <taxon>Metazoa</taxon>
        <taxon>Chordata</taxon>
        <taxon>Craniata</taxon>
        <taxon>Vertebrata</taxon>
        <taxon>Euteleostomi</taxon>
        <taxon>Amphibia</taxon>
        <taxon>Batrachia</taxon>
        <taxon>Anura</taxon>
        <taxon>Neobatrachia</taxon>
        <taxon>Ranoidea</taxon>
        <taxon>Ranidae</taxon>
        <taxon>Staurois</taxon>
    </lineage>
</organism>
<gene>
    <name evidence="1" type="ORF">SPARVUS_LOCUS12226056</name>
</gene>
<reference evidence="1" key="1">
    <citation type="submission" date="2023-05" db="EMBL/GenBank/DDBJ databases">
        <authorList>
            <person name="Stuckert A."/>
        </authorList>
    </citation>
    <scope>NUCLEOTIDE SEQUENCE</scope>
</reference>
<accession>A0ABN9FJS3</accession>
<evidence type="ECO:0000313" key="2">
    <source>
        <dbReference type="Proteomes" id="UP001162483"/>
    </source>
</evidence>
<dbReference type="EMBL" id="CATNWA010017008">
    <property type="protein sequence ID" value="CAI9597265.1"/>
    <property type="molecule type" value="Genomic_DNA"/>
</dbReference>
<name>A0ABN9FJS3_9NEOB</name>
<comment type="caution">
    <text evidence="1">The sequence shown here is derived from an EMBL/GenBank/DDBJ whole genome shotgun (WGS) entry which is preliminary data.</text>
</comment>
<dbReference type="Proteomes" id="UP001162483">
    <property type="component" value="Unassembled WGS sequence"/>
</dbReference>